<organism evidence="2 3">
    <name type="scientific">Phocaeicola acetigenes</name>
    <dbReference type="NCBI Taxonomy" id="3016083"/>
    <lineage>
        <taxon>Bacteria</taxon>
        <taxon>Pseudomonadati</taxon>
        <taxon>Bacteroidota</taxon>
        <taxon>Bacteroidia</taxon>
        <taxon>Bacteroidales</taxon>
        <taxon>Bacteroidaceae</taxon>
        <taxon>Phocaeicola</taxon>
    </lineage>
</organism>
<name>A0ABT4PE90_9BACT</name>
<dbReference type="EMBL" id="JAPZVM010000001">
    <property type="protein sequence ID" value="MCZ8371354.1"/>
    <property type="molecule type" value="Genomic_DNA"/>
</dbReference>
<dbReference type="InterPro" id="IPR010502">
    <property type="entry name" value="Carb-bd_dom_fam9"/>
</dbReference>
<keyword evidence="3" id="KW-1185">Reference proteome</keyword>
<dbReference type="Proteomes" id="UP001141933">
    <property type="component" value="Unassembled WGS sequence"/>
</dbReference>
<comment type="caution">
    <text evidence="2">The sequence shown here is derived from an EMBL/GenBank/DDBJ whole genome shotgun (WGS) entry which is preliminary data.</text>
</comment>
<gene>
    <name evidence="2" type="ORF">O6P32_01345</name>
</gene>
<evidence type="ECO:0000259" key="1">
    <source>
        <dbReference type="Pfam" id="PF16011"/>
    </source>
</evidence>
<proteinExistence type="predicted"/>
<dbReference type="RefSeq" id="WP_269876393.1">
    <property type="nucleotide sequence ID" value="NZ_JAPZVM010000001.1"/>
</dbReference>
<dbReference type="SUPFAM" id="SSF49344">
    <property type="entry name" value="CBD9-like"/>
    <property type="match status" value="1"/>
</dbReference>
<evidence type="ECO:0000313" key="3">
    <source>
        <dbReference type="Proteomes" id="UP001141933"/>
    </source>
</evidence>
<sequence>MKELHIKKLAACGEIKPEQIPSLFEKEQIAYHAVDNVNWKEYPYKPEMKFAVAHTGDRILLHYHITEESVRAVAPADNGRVWEDACAEFFFQPDEKEDVYYNFECNCAGTLLIEFGRVGDRMHAPSEALDSVSRWASLGRTPFEEKVGLCTWDLTLIIPVSAFFRHSILNLDGLTARANFYKCGDLLQTPHFLSWSPIDLPKPCFHCPEFFGKIYFDK</sequence>
<protein>
    <submittedName>
        <fullName evidence="2">Carbohydrate-binding family 9-like protein</fullName>
    </submittedName>
</protein>
<dbReference type="Pfam" id="PF16011">
    <property type="entry name" value="CBM9_2"/>
    <property type="match status" value="1"/>
</dbReference>
<reference evidence="2" key="1">
    <citation type="submission" date="2022-12" db="EMBL/GenBank/DDBJ databases">
        <title>Phocaeicola acetigenes sp. nov., isolated feces from a healthy human.</title>
        <authorList>
            <person name="Do H."/>
            <person name="Ha Y.B."/>
            <person name="Kim J.-S."/>
            <person name="Suh M.K."/>
            <person name="Kim H.S."/>
            <person name="Lee J.-S."/>
        </authorList>
    </citation>
    <scope>NUCLEOTIDE SEQUENCE</scope>
    <source>
        <strain evidence="2">KGMB11183</strain>
    </source>
</reference>
<feature type="domain" description="Carbohydrate-binding" evidence="1">
    <location>
        <begin position="19"/>
        <end position="216"/>
    </location>
</feature>
<dbReference type="Gene3D" id="2.60.40.1190">
    <property type="match status" value="1"/>
</dbReference>
<dbReference type="CDD" id="cd09620">
    <property type="entry name" value="CBM9_like_3"/>
    <property type="match status" value="1"/>
</dbReference>
<accession>A0ABT4PE90</accession>
<evidence type="ECO:0000313" key="2">
    <source>
        <dbReference type="EMBL" id="MCZ8371354.1"/>
    </source>
</evidence>